<feature type="region of interest" description="Disordered" evidence="1">
    <location>
        <begin position="1"/>
        <end position="23"/>
    </location>
</feature>
<dbReference type="PANTHER" id="PTHR21725:SF1">
    <property type="entry name" value="E3 UBIQUITIN-PROTEIN LIGASE UBR4"/>
    <property type="match status" value="1"/>
</dbReference>
<dbReference type="OrthoDB" id="30336at2759"/>
<sequence length="191" mass="20409">MGRVPLASPLTTPAAAPDSAPEKAVSVTKSPKALADMRKTLDSTFATYMAKFSSSITSIVSFTLNTRLALQDIKLLLLRFAHGRSFHGETGGGARESNLNLLPYMMQDIVIPSVNDASASDESESWRSALSEYIRASDEELLNATPKLLSFLESDLSPVESIAEFLDVIGVIGDVDPGDLEQLAFSGKVAS</sequence>
<accession>A0A3P7LBC2</accession>
<organism evidence="3 4">
    <name type="scientific">Dibothriocephalus latus</name>
    <name type="common">Fish tapeworm</name>
    <name type="synonym">Diphyllobothrium latum</name>
    <dbReference type="NCBI Taxonomy" id="60516"/>
    <lineage>
        <taxon>Eukaryota</taxon>
        <taxon>Metazoa</taxon>
        <taxon>Spiralia</taxon>
        <taxon>Lophotrochozoa</taxon>
        <taxon>Platyhelminthes</taxon>
        <taxon>Cestoda</taxon>
        <taxon>Eucestoda</taxon>
        <taxon>Diphyllobothriidea</taxon>
        <taxon>Diphyllobothriidae</taxon>
        <taxon>Dibothriocephalus</taxon>
    </lineage>
</organism>
<keyword evidence="4" id="KW-1185">Reference proteome</keyword>
<gene>
    <name evidence="3" type="ORF">DILT_LOCUS4968</name>
</gene>
<proteinExistence type="predicted"/>
<dbReference type="AlphaFoldDB" id="A0A3P7LBC2"/>
<dbReference type="EMBL" id="UYRU01046470">
    <property type="protein sequence ID" value="VDN09137.1"/>
    <property type="molecule type" value="Genomic_DNA"/>
</dbReference>
<evidence type="ECO:0000256" key="1">
    <source>
        <dbReference type="SAM" id="MobiDB-lite"/>
    </source>
</evidence>
<evidence type="ECO:0000313" key="4">
    <source>
        <dbReference type="Proteomes" id="UP000281553"/>
    </source>
</evidence>
<dbReference type="InterPro" id="IPR045189">
    <property type="entry name" value="UBR4-like"/>
</dbReference>
<dbReference type="PANTHER" id="PTHR21725">
    <property type="entry name" value="E3 UBIQUITIN-PROTEIN LIGASE UBR4"/>
    <property type="match status" value="1"/>
</dbReference>
<dbReference type="Pfam" id="PF13764">
    <property type="entry name" value="E3_UbLigase_R4"/>
    <property type="match status" value="1"/>
</dbReference>
<protein>
    <recommendedName>
        <fullName evidence="2">E3 ubiquitin ligase UBR4 C-terminal domain-containing protein</fullName>
    </recommendedName>
</protein>
<evidence type="ECO:0000313" key="3">
    <source>
        <dbReference type="EMBL" id="VDN09137.1"/>
    </source>
</evidence>
<name>A0A3P7LBC2_DIBLA</name>
<feature type="domain" description="E3 ubiquitin ligase UBR4 C-terminal" evidence="2">
    <location>
        <begin position="41"/>
        <end position="107"/>
    </location>
</feature>
<dbReference type="InterPro" id="IPR025704">
    <property type="entry name" value="E3_Ub_ligase_UBR4_C"/>
</dbReference>
<reference evidence="3 4" key="1">
    <citation type="submission" date="2018-11" db="EMBL/GenBank/DDBJ databases">
        <authorList>
            <consortium name="Pathogen Informatics"/>
        </authorList>
    </citation>
    <scope>NUCLEOTIDE SEQUENCE [LARGE SCALE GENOMIC DNA]</scope>
</reference>
<dbReference type="Proteomes" id="UP000281553">
    <property type="component" value="Unassembled WGS sequence"/>
</dbReference>
<feature type="compositionally biased region" description="Low complexity" evidence="1">
    <location>
        <begin position="1"/>
        <end position="19"/>
    </location>
</feature>
<evidence type="ECO:0000259" key="2">
    <source>
        <dbReference type="Pfam" id="PF13764"/>
    </source>
</evidence>